<dbReference type="Proteomes" id="UP000664844">
    <property type="component" value="Unassembled WGS sequence"/>
</dbReference>
<accession>A0ABS3FX38</accession>
<evidence type="ECO:0000256" key="1">
    <source>
        <dbReference type="SAM" id="MobiDB-lite"/>
    </source>
</evidence>
<dbReference type="EMBL" id="JAFLQW010000574">
    <property type="protein sequence ID" value="MBO0351666.1"/>
    <property type="molecule type" value="Genomic_DNA"/>
</dbReference>
<protein>
    <submittedName>
        <fullName evidence="2">Uncharacterized protein</fullName>
    </submittedName>
</protein>
<evidence type="ECO:0000313" key="2">
    <source>
        <dbReference type="EMBL" id="MBO0351666.1"/>
    </source>
</evidence>
<name>A0ABS3FX38_9CYAN</name>
<reference evidence="2 3" key="1">
    <citation type="submission" date="2021-03" db="EMBL/GenBank/DDBJ databases">
        <title>Metabolic Capacity of the Antarctic Cyanobacterium Phormidium pseudopriestleyi that Sustains Oxygenic Photosynthesis in the Presence of Hydrogen Sulfide.</title>
        <authorList>
            <person name="Lumian J.E."/>
            <person name="Jungblut A.D."/>
            <person name="Dillon M.L."/>
            <person name="Hawes I."/>
            <person name="Doran P.T."/>
            <person name="Mackey T.J."/>
            <person name="Dick G.J."/>
            <person name="Grettenberger C.L."/>
            <person name="Sumner D.Y."/>
        </authorList>
    </citation>
    <scope>NUCLEOTIDE SEQUENCE [LARGE SCALE GENOMIC DNA]</scope>
    <source>
        <strain evidence="2 3">FRX01</strain>
    </source>
</reference>
<dbReference type="RefSeq" id="WP_207090099.1">
    <property type="nucleotide sequence ID" value="NZ_JAFLQW010000574.1"/>
</dbReference>
<keyword evidence="3" id="KW-1185">Reference proteome</keyword>
<organism evidence="2 3">
    <name type="scientific">Phormidium pseudopriestleyi FRX01</name>
    <dbReference type="NCBI Taxonomy" id="1759528"/>
    <lineage>
        <taxon>Bacteria</taxon>
        <taxon>Bacillati</taxon>
        <taxon>Cyanobacteriota</taxon>
        <taxon>Cyanophyceae</taxon>
        <taxon>Oscillatoriophycideae</taxon>
        <taxon>Oscillatoriales</taxon>
        <taxon>Oscillatoriaceae</taxon>
        <taxon>Phormidium</taxon>
    </lineage>
</organism>
<proteinExistence type="predicted"/>
<evidence type="ECO:0000313" key="3">
    <source>
        <dbReference type="Proteomes" id="UP000664844"/>
    </source>
</evidence>
<sequence>MAASKQLQGLELIDCAKANAEQGLATAAAQSGYGQNTSLFSQELKAACQEIGIEISELRDLITPQHEMKQGRGIDIAPETPGNL</sequence>
<comment type="caution">
    <text evidence="2">The sequence shown here is derived from an EMBL/GenBank/DDBJ whole genome shotgun (WGS) entry which is preliminary data.</text>
</comment>
<gene>
    <name evidence="2" type="ORF">J0895_21800</name>
</gene>
<feature type="region of interest" description="Disordered" evidence="1">
    <location>
        <begin position="64"/>
        <end position="84"/>
    </location>
</feature>